<reference evidence="1" key="1">
    <citation type="submission" date="2018-05" db="EMBL/GenBank/DDBJ databases">
        <authorList>
            <person name="Lanie J.A."/>
            <person name="Ng W.-L."/>
            <person name="Kazmierczak K.M."/>
            <person name="Andrzejewski T.M."/>
            <person name="Davidsen T.M."/>
            <person name="Wayne K.J."/>
            <person name="Tettelin H."/>
            <person name="Glass J.I."/>
            <person name="Rusch D."/>
            <person name="Podicherti R."/>
            <person name="Tsui H.-C.T."/>
            <person name="Winkler M.E."/>
        </authorList>
    </citation>
    <scope>NUCLEOTIDE SEQUENCE</scope>
</reference>
<proteinExistence type="predicted"/>
<sequence length="69" mass="7854">MAKNYKTPIKAMRAKCLDCCCGSPKEVRLCPVIECALYPYRFGRRPTKAILDTIKEFYAENVKPIVGLK</sequence>
<dbReference type="AlphaFoldDB" id="A0A383CZ71"/>
<gene>
    <name evidence="1" type="ORF">METZ01_LOCUS490194</name>
</gene>
<accession>A0A383CZ71</accession>
<evidence type="ECO:0000313" key="1">
    <source>
        <dbReference type="EMBL" id="SVE37340.1"/>
    </source>
</evidence>
<protein>
    <submittedName>
        <fullName evidence="1">Uncharacterized protein</fullName>
    </submittedName>
</protein>
<name>A0A383CZ71_9ZZZZ</name>
<dbReference type="EMBL" id="UINC01212840">
    <property type="protein sequence ID" value="SVE37340.1"/>
    <property type="molecule type" value="Genomic_DNA"/>
</dbReference>
<organism evidence="1">
    <name type="scientific">marine metagenome</name>
    <dbReference type="NCBI Taxonomy" id="408172"/>
    <lineage>
        <taxon>unclassified sequences</taxon>
        <taxon>metagenomes</taxon>
        <taxon>ecological metagenomes</taxon>
    </lineage>
</organism>